<dbReference type="Proteomes" id="UP000009246">
    <property type="component" value="Segment"/>
</dbReference>
<accession>Q89530</accession>
<dbReference type="PIR" id="T41904">
    <property type="entry name" value="T42003"/>
</dbReference>
<reference evidence="2" key="2">
    <citation type="submission" date="1995-12" db="EMBL/GenBank/DDBJ databases">
        <title>Determination and analysis of the complete nucleotide sequence of human herpesvirus-7.</title>
        <authorList>
            <person name="Nicholas J."/>
        </authorList>
    </citation>
    <scope>NUCLEOTIDE SEQUENCE</scope>
    <source>
        <strain evidence="2">JI</strain>
    </source>
</reference>
<organism evidence="2 3">
    <name type="scientific">Human herpesvirus 7 (strain JI)</name>
    <name type="common">HHV-7</name>
    <name type="synonym">Human T lymphotropic virus</name>
    <dbReference type="NCBI Taxonomy" id="57278"/>
    <lineage>
        <taxon>Viruses</taxon>
        <taxon>Duplodnaviria</taxon>
        <taxon>Heunggongvirae</taxon>
        <taxon>Peploviricota</taxon>
        <taxon>Herviviricetes</taxon>
        <taxon>Herpesvirales</taxon>
        <taxon>Orthoherpesviridae</taxon>
        <taxon>Betaherpesvirinae</taxon>
        <taxon>Roseolovirus</taxon>
        <taxon>Roseolovirus humanbeta7</taxon>
        <taxon>Human betaherpesvirus 7</taxon>
    </lineage>
</organism>
<sequence>MSASRAHFENERNLNHVIVLEPARTAMFSAPNADSHLQRGLLAYTFGTPSSGNEEGDFFFPVLHTDLFLGTVCSRVCGLFFF</sequence>
<dbReference type="EMBL" id="U43400">
    <property type="protein sequence ID" value="AAC54664.1"/>
    <property type="molecule type" value="Genomic_DNA"/>
</dbReference>
<name>Q89530_HHV7J</name>
<proteinExistence type="predicted"/>
<dbReference type="EMBL" id="U43400">
    <property type="protein sequence ID" value="AAC54763.1"/>
    <property type="molecule type" value="Genomic_DNA"/>
</dbReference>
<organismHost>
    <name type="scientific">Homo sapiens</name>
    <name type="common">Human</name>
    <dbReference type="NCBI Taxonomy" id="9606"/>
</organismHost>
<evidence type="ECO:0000313" key="3">
    <source>
        <dbReference type="Proteomes" id="UP000009246"/>
    </source>
</evidence>
<reference evidence="2 3" key="1">
    <citation type="journal article" date="1995" name="J. Virol.">
        <title>Identification and characterization of a cDNA derived from multiple splicing that encodes envelope glycoprotein gp105 of human herpesvirus 6.</title>
        <authorList>
            <person name="Pfeiffer B."/>
            <person name="Thomson B."/>
            <person name="Chandran B."/>
        </authorList>
    </citation>
    <scope>NUCLEOTIDE SEQUENCE [LARGE SCALE GENOMIC DNA]</scope>
    <source>
        <strain evidence="2 3">JI</strain>
    </source>
</reference>
<protein>
    <submittedName>
        <fullName evidence="1">H3 protein</fullName>
    </submittedName>
    <submittedName>
        <fullName evidence="2">H3' protein</fullName>
    </submittedName>
</protein>
<evidence type="ECO:0000313" key="2">
    <source>
        <dbReference type="EMBL" id="AAC54763.1"/>
    </source>
</evidence>
<gene>
    <name evidence="2" type="primary">H3'</name>
    <name evidence="1" type="synonym">H3</name>
</gene>
<evidence type="ECO:0000313" key="1">
    <source>
        <dbReference type="EMBL" id="AAC54664.1"/>
    </source>
</evidence>